<sequence>MAELCSTYGIGHCCQTKVRREKETPFPNTKQSVECTESSFSYTRCYLPKVRSILMTRQYGGGESEGFPKGLLTREKWSYVTYPVAYNA</sequence>
<proteinExistence type="predicted"/>
<keyword evidence="2" id="KW-1185">Reference proteome</keyword>
<dbReference type="Proteomes" id="UP001164929">
    <property type="component" value="Chromosome 15"/>
</dbReference>
<organism evidence="1 2">
    <name type="scientific">Populus alba x Populus x berolinensis</name>
    <dbReference type="NCBI Taxonomy" id="444605"/>
    <lineage>
        <taxon>Eukaryota</taxon>
        <taxon>Viridiplantae</taxon>
        <taxon>Streptophyta</taxon>
        <taxon>Embryophyta</taxon>
        <taxon>Tracheophyta</taxon>
        <taxon>Spermatophyta</taxon>
        <taxon>Magnoliopsida</taxon>
        <taxon>eudicotyledons</taxon>
        <taxon>Gunneridae</taxon>
        <taxon>Pentapetalae</taxon>
        <taxon>rosids</taxon>
        <taxon>fabids</taxon>
        <taxon>Malpighiales</taxon>
        <taxon>Salicaceae</taxon>
        <taxon>Saliceae</taxon>
        <taxon>Populus</taxon>
    </lineage>
</organism>
<evidence type="ECO:0000313" key="1">
    <source>
        <dbReference type="EMBL" id="KAJ6970589.1"/>
    </source>
</evidence>
<evidence type="ECO:0000313" key="2">
    <source>
        <dbReference type="Proteomes" id="UP001164929"/>
    </source>
</evidence>
<reference evidence="1" key="1">
    <citation type="journal article" date="2023" name="Mol. Ecol. Resour.">
        <title>Chromosome-level genome assembly of a triploid poplar Populus alba 'Berolinensis'.</title>
        <authorList>
            <person name="Chen S."/>
            <person name="Yu Y."/>
            <person name="Wang X."/>
            <person name="Wang S."/>
            <person name="Zhang T."/>
            <person name="Zhou Y."/>
            <person name="He R."/>
            <person name="Meng N."/>
            <person name="Wang Y."/>
            <person name="Liu W."/>
            <person name="Liu Z."/>
            <person name="Liu J."/>
            <person name="Guo Q."/>
            <person name="Huang H."/>
            <person name="Sederoff R.R."/>
            <person name="Wang G."/>
            <person name="Qu G."/>
            <person name="Chen S."/>
        </authorList>
    </citation>
    <scope>NUCLEOTIDE SEQUENCE</scope>
    <source>
        <strain evidence="1">SC-2020</strain>
    </source>
</reference>
<dbReference type="EMBL" id="JAQIZT010000015">
    <property type="protein sequence ID" value="KAJ6970589.1"/>
    <property type="molecule type" value="Genomic_DNA"/>
</dbReference>
<dbReference type="AlphaFoldDB" id="A0AAD6LQ10"/>
<accession>A0AAD6LQ10</accession>
<comment type="caution">
    <text evidence="1">The sequence shown here is derived from an EMBL/GenBank/DDBJ whole genome shotgun (WGS) entry which is preliminary data.</text>
</comment>
<gene>
    <name evidence="1" type="ORF">NC653_035004</name>
</gene>
<name>A0AAD6LQ10_9ROSI</name>
<protein>
    <submittedName>
        <fullName evidence="1">Uncharacterized protein</fullName>
    </submittedName>
</protein>